<dbReference type="OrthoDB" id="6117814at2"/>
<dbReference type="InterPro" id="IPR016032">
    <property type="entry name" value="Sig_transdc_resp-reg_C-effctor"/>
</dbReference>
<keyword evidence="1 6" id="KW-0597">Phosphoprotein</keyword>
<gene>
    <name evidence="10" type="ORF">EV690_2804</name>
</gene>
<evidence type="ECO:0000256" key="3">
    <source>
        <dbReference type="ARBA" id="ARBA00023015"/>
    </source>
</evidence>
<dbReference type="GO" id="GO:0005829">
    <property type="term" value="C:cytosol"/>
    <property type="evidence" value="ECO:0007669"/>
    <property type="project" value="TreeGrafter"/>
</dbReference>
<feature type="domain" description="Response regulatory" evidence="8">
    <location>
        <begin position="24"/>
        <end position="139"/>
    </location>
</feature>
<dbReference type="SMART" id="SM00448">
    <property type="entry name" value="REC"/>
    <property type="match status" value="1"/>
</dbReference>
<evidence type="ECO:0000313" key="10">
    <source>
        <dbReference type="EMBL" id="TCK47109.1"/>
    </source>
</evidence>
<evidence type="ECO:0000259" key="9">
    <source>
        <dbReference type="PROSITE" id="PS51755"/>
    </source>
</evidence>
<dbReference type="Gene3D" id="3.40.50.2300">
    <property type="match status" value="1"/>
</dbReference>
<dbReference type="SUPFAM" id="SSF46894">
    <property type="entry name" value="C-terminal effector domain of the bipartite response regulators"/>
    <property type="match status" value="1"/>
</dbReference>
<keyword evidence="5" id="KW-0804">Transcription</keyword>
<dbReference type="PANTHER" id="PTHR48111">
    <property type="entry name" value="REGULATOR OF RPOS"/>
    <property type="match status" value="1"/>
</dbReference>
<keyword evidence="2" id="KW-0902">Two-component regulatory system</keyword>
<keyword evidence="4 7" id="KW-0238">DNA-binding</keyword>
<dbReference type="GO" id="GO:0006355">
    <property type="term" value="P:regulation of DNA-templated transcription"/>
    <property type="evidence" value="ECO:0007669"/>
    <property type="project" value="InterPro"/>
</dbReference>
<evidence type="ECO:0000256" key="1">
    <source>
        <dbReference type="ARBA" id="ARBA00022553"/>
    </source>
</evidence>
<reference evidence="10 11" key="1">
    <citation type="submission" date="2019-03" db="EMBL/GenBank/DDBJ databases">
        <title>Genomic Encyclopedia of Type Strains, Phase IV (KMG-IV): sequencing the most valuable type-strain genomes for metagenomic binning, comparative biology and taxonomic classification.</title>
        <authorList>
            <person name="Goeker M."/>
        </authorList>
    </citation>
    <scope>NUCLEOTIDE SEQUENCE [LARGE SCALE GENOMIC DNA]</scope>
    <source>
        <strain evidence="10 11">DSM 18577</strain>
    </source>
</reference>
<dbReference type="InterPro" id="IPR011006">
    <property type="entry name" value="CheY-like_superfamily"/>
</dbReference>
<dbReference type="PROSITE" id="PS51755">
    <property type="entry name" value="OMPR_PHOB"/>
    <property type="match status" value="1"/>
</dbReference>
<evidence type="ECO:0000259" key="8">
    <source>
        <dbReference type="PROSITE" id="PS50110"/>
    </source>
</evidence>
<dbReference type="SUPFAM" id="SSF52172">
    <property type="entry name" value="CheY-like"/>
    <property type="match status" value="1"/>
</dbReference>
<dbReference type="PANTHER" id="PTHR48111:SF1">
    <property type="entry name" value="TWO-COMPONENT RESPONSE REGULATOR ORR33"/>
    <property type="match status" value="1"/>
</dbReference>
<dbReference type="AlphaFoldDB" id="A0A4R1JAI5"/>
<keyword evidence="11" id="KW-1185">Reference proteome</keyword>
<accession>A0A4R1JAI5</accession>
<evidence type="ECO:0000256" key="5">
    <source>
        <dbReference type="ARBA" id="ARBA00023163"/>
    </source>
</evidence>
<evidence type="ECO:0000256" key="7">
    <source>
        <dbReference type="PROSITE-ProRule" id="PRU01091"/>
    </source>
</evidence>
<dbReference type="Pfam" id="PF00486">
    <property type="entry name" value="Trans_reg_C"/>
    <property type="match status" value="1"/>
</dbReference>
<sequence length="251" mass="29084">MHQFGKSLLACGFLRLERLNDMARIYFVEDNVILLNNGLLWLKNEGYDAHGASSYEELTQLMTTQRPDLVLLDWNLPGKDGLFIANELRNTPETKNILIIFVTARNSINDKVSGLDKADAYIAKPFDYRELLATIRALLRRNNIYKVSSSKSTWLHFPQQRILRTPDGQELDITEKENMIIQLFVQHSGKIVSHKMISQVFNESPSLYDKNRTEALLSRLRSKLKTDNKNPIRSFRNQGYQLMTHIKIMNE</sequence>
<dbReference type="Gene3D" id="1.10.10.10">
    <property type="entry name" value="Winged helix-like DNA-binding domain superfamily/Winged helix DNA-binding domain"/>
    <property type="match status" value="1"/>
</dbReference>
<dbReference type="SMART" id="SM00862">
    <property type="entry name" value="Trans_reg_C"/>
    <property type="match status" value="1"/>
</dbReference>
<dbReference type="InterPro" id="IPR001867">
    <property type="entry name" value="OmpR/PhoB-type_DNA-bd"/>
</dbReference>
<dbReference type="PROSITE" id="PS50110">
    <property type="entry name" value="RESPONSE_REGULATORY"/>
    <property type="match status" value="1"/>
</dbReference>
<feature type="domain" description="OmpR/PhoB-type" evidence="9">
    <location>
        <begin position="142"/>
        <end position="244"/>
    </location>
</feature>
<dbReference type="Pfam" id="PF00072">
    <property type="entry name" value="Response_reg"/>
    <property type="match status" value="1"/>
</dbReference>
<comment type="caution">
    <text evidence="10">The sequence shown here is derived from an EMBL/GenBank/DDBJ whole genome shotgun (WGS) entry which is preliminary data.</text>
</comment>
<feature type="modified residue" description="4-aspartylphosphate" evidence="6">
    <location>
        <position position="73"/>
    </location>
</feature>
<dbReference type="InterPro" id="IPR039420">
    <property type="entry name" value="WalR-like"/>
</dbReference>
<dbReference type="Proteomes" id="UP000295565">
    <property type="component" value="Unassembled WGS sequence"/>
</dbReference>
<dbReference type="GO" id="GO:0000156">
    <property type="term" value="F:phosphorelay response regulator activity"/>
    <property type="evidence" value="ECO:0007669"/>
    <property type="project" value="TreeGrafter"/>
</dbReference>
<evidence type="ECO:0000256" key="6">
    <source>
        <dbReference type="PROSITE-ProRule" id="PRU00169"/>
    </source>
</evidence>
<dbReference type="InterPro" id="IPR001789">
    <property type="entry name" value="Sig_transdc_resp-reg_receiver"/>
</dbReference>
<evidence type="ECO:0000313" key="11">
    <source>
        <dbReference type="Proteomes" id="UP000295565"/>
    </source>
</evidence>
<dbReference type="EMBL" id="SMGD01000015">
    <property type="protein sequence ID" value="TCK47109.1"/>
    <property type="molecule type" value="Genomic_DNA"/>
</dbReference>
<protein>
    <submittedName>
        <fullName evidence="10">Two-component system OmpR family response regulator/two-component system phosphate regulon response regulator PhoB</fullName>
    </submittedName>
</protein>
<dbReference type="InterPro" id="IPR036388">
    <property type="entry name" value="WH-like_DNA-bd_sf"/>
</dbReference>
<name>A0A4R1JAI5_9GAMM</name>
<dbReference type="GO" id="GO:0000976">
    <property type="term" value="F:transcription cis-regulatory region binding"/>
    <property type="evidence" value="ECO:0007669"/>
    <property type="project" value="TreeGrafter"/>
</dbReference>
<evidence type="ECO:0000256" key="4">
    <source>
        <dbReference type="ARBA" id="ARBA00023125"/>
    </source>
</evidence>
<evidence type="ECO:0000256" key="2">
    <source>
        <dbReference type="ARBA" id="ARBA00023012"/>
    </source>
</evidence>
<feature type="DNA-binding region" description="OmpR/PhoB-type" evidence="7">
    <location>
        <begin position="142"/>
        <end position="244"/>
    </location>
</feature>
<organism evidence="10 11">
    <name type="scientific">Celerinatantimonas diazotrophica</name>
    <dbReference type="NCBI Taxonomy" id="412034"/>
    <lineage>
        <taxon>Bacteria</taxon>
        <taxon>Pseudomonadati</taxon>
        <taxon>Pseudomonadota</taxon>
        <taxon>Gammaproteobacteria</taxon>
        <taxon>Celerinatantimonadaceae</taxon>
        <taxon>Celerinatantimonas</taxon>
    </lineage>
</organism>
<keyword evidence="3" id="KW-0805">Transcription regulation</keyword>
<proteinExistence type="predicted"/>
<dbReference type="GO" id="GO:0032993">
    <property type="term" value="C:protein-DNA complex"/>
    <property type="evidence" value="ECO:0007669"/>
    <property type="project" value="TreeGrafter"/>
</dbReference>